<dbReference type="AlphaFoldDB" id="A0A5C8KYU0"/>
<feature type="chain" id="PRO_5023149781" evidence="1">
    <location>
        <begin position="28"/>
        <end position="392"/>
    </location>
</feature>
<dbReference type="InterPro" id="IPR010791">
    <property type="entry name" value="AttH_dom"/>
</dbReference>
<comment type="caution">
    <text evidence="3">The sequence shown here is derived from an EMBL/GenBank/DDBJ whole genome shotgun (WGS) entry which is preliminary data.</text>
</comment>
<gene>
    <name evidence="3" type="ORF">FU658_02715</name>
</gene>
<dbReference type="Gene3D" id="2.40.370.10">
    <property type="entry name" value="AttH-like domain"/>
    <property type="match status" value="2"/>
</dbReference>
<dbReference type="InterPro" id="IPR023374">
    <property type="entry name" value="AttH-like_dom_sf"/>
</dbReference>
<dbReference type="EMBL" id="VRTS01000001">
    <property type="protein sequence ID" value="TXK65987.1"/>
    <property type="molecule type" value="Genomic_DNA"/>
</dbReference>
<dbReference type="Pfam" id="PF17186">
    <property type="entry name" value="Lipocalin_9"/>
    <property type="match status" value="1"/>
</dbReference>
<evidence type="ECO:0000259" key="2">
    <source>
        <dbReference type="Pfam" id="PF07143"/>
    </source>
</evidence>
<name>A0A5C8KYU0_9GAMM</name>
<evidence type="ECO:0000313" key="3">
    <source>
        <dbReference type="EMBL" id="TXK65987.1"/>
    </source>
</evidence>
<protein>
    <submittedName>
        <fullName evidence="3">Carotenoid 1,2-hydratase</fullName>
    </submittedName>
</protein>
<accession>A0A5C8KYU0</accession>
<dbReference type="Pfam" id="PF07143">
    <property type="entry name" value="CrtC"/>
    <property type="match status" value="1"/>
</dbReference>
<sequence>MSGMTQWSRGRGALLSALVALSALALAGCVGDDASPRNGGQDLSQLLAAEAATAFAPVTRPARLEFPRDHGPHPAHRIEWWYYTANLRGPGDEAFGVQVALFRFALRSGTEATGWEAGQLYMAHVAISELDGGRFHVDERLARPAAGLAGAQSEPFAAWVETCSARGLSAGGMFPLRLSCPGRNADGEAFGLELELVADKPRVLHGEDGYSEKSDVPGGASYYYAYTRLAARGELQLPGRDAPVPVSGSAWYDHEWGSIGLGDEQAGWDWFSLQLDDGHELMFFHIRDRDGRPVSQRGSLVAPDGAVRAFAEGVVDARPLRTWRSPHSGAQYPVAWRLQSDALDFSLEVHARMDDQEMRTAVQYWEGSIRAEGHHRGRPVAGEGFLELTGYR</sequence>
<reference evidence="3 4" key="1">
    <citation type="submission" date="2019-08" db="EMBL/GenBank/DDBJ databases">
        <authorList>
            <person name="Karlyshev A.V."/>
        </authorList>
    </citation>
    <scope>NUCLEOTIDE SEQUENCE [LARGE SCALE GENOMIC DNA]</scope>
    <source>
        <strain evidence="3 4">Alg18-2.2</strain>
    </source>
</reference>
<organism evidence="3 4">
    <name type="scientific">Alkalisalibacterium limincola</name>
    <dbReference type="NCBI Taxonomy" id="2699169"/>
    <lineage>
        <taxon>Bacteria</taxon>
        <taxon>Pseudomonadati</taxon>
        <taxon>Pseudomonadota</taxon>
        <taxon>Gammaproteobacteria</taxon>
        <taxon>Lysobacterales</taxon>
        <taxon>Lysobacteraceae</taxon>
        <taxon>Alkalisalibacterium</taxon>
    </lineage>
</organism>
<dbReference type="OrthoDB" id="9770826at2"/>
<feature type="signal peptide" evidence="1">
    <location>
        <begin position="1"/>
        <end position="27"/>
    </location>
</feature>
<dbReference type="PANTHER" id="PTHR38591">
    <property type="entry name" value="HYDROLASE"/>
    <property type="match status" value="1"/>
</dbReference>
<proteinExistence type="predicted"/>
<keyword evidence="4" id="KW-1185">Reference proteome</keyword>
<evidence type="ECO:0000313" key="4">
    <source>
        <dbReference type="Proteomes" id="UP000321248"/>
    </source>
</evidence>
<dbReference type="SUPFAM" id="SSF159245">
    <property type="entry name" value="AttH-like"/>
    <property type="match status" value="1"/>
</dbReference>
<dbReference type="PANTHER" id="PTHR38591:SF1">
    <property type="entry name" value="BLL1000 PROTEIN"/>
    <property type="match status" value="1"/>
</dbReference>
<dbReference type="Proteomes" id="UP000321248">
    <property type="component" value="Unassembled WGS sequence"/>
</dbReference>
<evidence type="ECO:0000256" key="1">
    <source>
        <dbReference type="SAM" id="SignalP"/>
    </source>
</evidence>
<feature type="domain" description="AttH" evidence="2">
    <location>
        <begin position="78"/>
        <end position="258"/>
    </location>
</feature>
<keyword evidence="1" id="KW-0732">Signal</keyword>